<evidence type="ECO:0000313" key="2">
    <source>
        <dbReference type="Proteomes" id="UP001178461"/>
    </source>
</evidence>
<dbReference type="AlphaFoldDB" id="A0AA35LMN0"/>
<dbReference type="EMBL" id="OX395144">
    <property type="protein sequence ID" value="CAI5799085.1"/>
    <property type="molecule type" value="Genomic_DNA"/>
</dbReference>
<accession>A0AA35LMN0</accession>
<proteinExistence type="predicted"/>
<keyword evidence="2" id="KW-1185">Reference proteome</keyword>
<name>A0AA35LMN0_9SAUR</name>
<protein>
    <submittedName>
        <fullName evidence="1">Uncharacterized protein</fullName>
    </submittedName>
</protein>
<dbReference type="Proteomes" id="UP001178461">
    <property type="component" value="Chromosome 18"/>
</dbReference>
<sequence length="136" mass="15630">MTVSRGIAVLKRDLTLLEPILRPVVKEVSPTLYLDAGRGTDKGISLLHEPQRMLPPRKTKIHFLPTSFPLSERGQSFGEHNREYLKVVFVGVFRLRYYIKSTRRSPPQPRGNRSLPKALGIVALRAFFTFNYRCCF</sequence>
<evidence type="ECO:0000313" key="1">
    <source>
        <dbReference type="EMBL" id="CAI5799085.1"/>
    </source>
</evidence>
<gene>
    <name evidence="1" type="ORF">PODLI_1B018847</name>
</gene>
<organism evidence="1 2">
    <name type="scientific">Podarcis lilfordi</name>
    <name type="common">Lilford's wall lizard</name>
    <dbReference type="NCBI Taxonomy" id="74358"/>
    <lineage>
        <taxon>Eukaryota</taxon>
        <taxon>Metazoa</taxon>
        <taxon>Chordata</taxon>
        <taxon>Craniata</taxon>
        <taxon>Vertebrata</taxon>
        <taxon>Euteleostomi</taxon>
        <taxon>Lepidosauria</taxon>
        <taxon>Squamata</taxon>
        <taxon>Bifurcata</taxon>
        <taxon>Unidentata</taxon>
        <taxon>Episquamata</taxon>
        <taxon>Laterata</taxon>
        <taxon>Lacertibaenia</taxon>
        <taxon>Lacertidae</taxon>
        <taxon>Podarcis</taxon>
    </lineage>
</organism>
<reference evidence="1" key="1">
    <citation type="submission" date="2022-12" db="EMBL/GenBank/DDBJ databases">
        <authorList>
            <person name="Alioto T."/>
            <person name="Alioto T."/>
            <person name="Gomez Garrido J."/>
        </authorList>
    </citation>
    <scope>NUCLEOTIDE SEQUENCE</scope>
</reference>